<feature type="transmembrane region" description="Helical" evidence="9">
    <location>
        <begin position="341"/>
        <end position="362"/>
    </location>
</feature>
<proteinExistence type="inferred from homology"/>
<feature type="transmembrane region" description="Helical" evidence="9">
    <location>
        <begin position="448"/>
        <end position="467"/>
    </location>
</feature>
<organism evidence="11 12">
    <name type="scientific">Kwoniella heveanensis BCC8398</name>
    <dbReference type="NCBI Taxonomy" id="1296120"/>
    <lineage>
        <taxon>Eukaryota</taxon>
        <taxon>Fungi</taxon>
        <taxon>Dikarya</taxon>
        <taxon>Basidiomycota</taxon>
        <taxon>Agaricomycotina</taxon>
        <taxon>Tremellomycetes</taxon>
        <taxon>Tremellales</taxon>
        <taxon>Cryptococcaceae</taxon>
        <taxon>Kwoniella</taxon>
    </lineage>
</organism>
<keyword evidence="3" id="KW-0813">Transport</keyword>
<feature type="compositionally biased region" description="Acidic residues" evidence="8">
    <location>
        <begin position="122"/>
        <end position="147"/>
    </location>
</feature>
<keyword evidence="4 9" id="KW-0812">Transmembrane</keyword>
<feature type="region of interest" description="Disordered" evidence="8">
    <location>
        <begin position="227"/>
        <end position="279"/>
    </location>
</feature>
<evidence type="ECO:0000256" key="3">
    <source>
        <dbReference type="ARBA" id="ARBA00022448"/>
    </source>
</evidence>
<dbReference type="GO" id="GO:0015179">
    <property type="term" value="F:L-amino acid transmembrane transporter activity"/>
    <property type="evidence" value="ECO:0007669"/>
    <property type="project" value="TreeGrafter"/>
</dbReference>
<evidence type="ECO:0000256" key="2">
    <source>
        <dbReference type="ARBA" id="ARBA00008066"/>
    </source>
</evidence>
<feature type="transmembrane region" description="Helical" evidence="9">
    <location>
        <begin position="419"/>
        <end position="436"/>
    </location>
</feature>
<dbReference type="GO" id="GO:0005774">
    <property type="term" value="C:vacuolar membrane"/>
    <property type="evidence" value="ECO:0007669"/>
    <property type="project" value="TreeGrafter"/>
</dbReference>
<dbReference type="Pfam" id="PF01490">
    <property type="entry name" value="Aa_trans"/>
    <property type="match status" value="1"/>
</dbReference>
<name>A0A1B9GY69_9TREE</name>
<feature type="compositionally biased region" description="Polar residues" evidence="8">
    <location>
        <begin position="608"/>
        <end position="620"/>
    </location>
</feature>
<evidence type="ECO:0000259" key="10">
    <source>
        <dbReference type="Pfam" id="PF01490"/>
    </source>
</evidence>
<sequence length="793" mass="85790">MVSPTPGSVPIPAVPVPAPPERDNGRKRNRVMQSSLELVFSYSRHQQLRYGGSAPSFVESSSSRSYSTPPDQLPNRGYDPADELAERDVSGRWAELEAASRRGRTVGEDRAENDVLENHAEVDEEEEDVDEPAEEDGEEGDANDDDTGVPPDQHRRTSDEPSFFHSDPLPPPKATSIPSTTSQNDTLQPHTASSSSVSPSASTAASNRGLISINMFSPHIAPSALGTSYGTGSSGSQTPRIPSLSVPRVKKEVATSRRREDLGGSDDEDTNLLKDRPRDYGGVDVEQATVSARRAHSIRHPSGQSTDGQTLFNATAVLVGIGLLSLPLAFAYAGWVGGTLMLLGFGWLTCHTAKLLASLIYADPNMMGYTDIGVRAFGTKAGAGIHILFCLELFALGVALIVLFGDTLNVLYPTISSNAWKIIGFSVILPTALLPLRLLSLPSLLSSVSSLLLVLVLLIDGFVRPTAPGSLRHPMPTSWSPEWQEANWLGGIGLILAGFGGHAVMPSLARDMRRPENFDKIVNKAFAIATVISFIAGAAGYLMIGQGVSDEITRDLKQEKYHYPRILNTIALWMIVINPLTKFGLSSRPLNITLETILGISDLPPSGHLQSSVDDQSSADIQPRSGHRESIDPLDSELSKSDQSPESLTHIRSREGQDRSDAEIADVRRRSSSFSDERSNAPLRHRKMSHSQPHPRPHDHSHVQAHANRNTAAGLESGWSYVSFVSNASQAHNPGYEEPNPRRNAILRIISRTIVTALCVVTAVLLPGFGRVMAFLGSFSAFLICIILPHGMR</sequence>
<feature type="region of interest" description="Disordered" evidence="8">
    <location>
        <begin position="1"/>
        <end position="30"/>
    </location>
</feature>
<feature type="region of interest" description="Disordered" evidence="8">
    <location>
        <begin position="49"/>
        <end position="203"/>
    </location>
</feature>
<feature type="compositionally biased region" description="Low complexity" evidence="8">
    <location>
        <begin position="53"/>
        <end position="67"/>
    </location>
</feature>
<gene>
    <name evidence="11" type="ORF">I316_02489</name>
</gene>
<keyword evidence="6 9" id="KW-1133">Transmembrane helix</keyword>
<feature type="transmembrane region" description="Helical" evidence="9">
    <location>
        <begin position="749"/>
        <end position="766"/>
    </location>
</feature>
<accession>A0A1B9GY69</accession>
<evidence type="ECO:0000256" key="4">
    <source>
        <dbReference type="ARBA" id="ARBA00022692"/>
    </source>
</evidence>
<feature type="compositionally biased region" description="Low complexity" evidence="8">
    <location>
        <begin position="192"/>
        <end position="203"/>
    </location>
</feature>
<evidence type="ECO:0000256" key="1">
    <source>
        <dbReference type="ARBA" id="ARBA00004141"/>
    </source>
</evidence>
<dbReference type="PANTHER" id="PTHR22950:SF692">
    <property type="entry name" value="TRANSMEMBRANE AMINO ACID TRANSPORTER FAMILY PROTEIN"/>
    <property type="match status" value="1"/>
</dbReference>
<comment type="subcellular location">
    <subcellularLocation>
        <location evidence="1">Membrane</location>
        <topology evidence="1">Multi-pass membrane protein</topology>
    </subcellularLocation>
</comment>
<dbReference type="AlphaFoldDB" id="A0A1B9GY69"/>
<evidence type="ECO:0000256" key="6">
    <source>
        <dbReference type="ARBA" id="ARBA00022989"/>
    </source>
</evidence>
<keyword evidence="5" id="KW-0029">Amino-acid transport</keyword>
<dbReference type="OrthoDB" id="655540at2759"/>
<feature type="transmembrane region" description="Helical" evidence="9">
    <location>
        <begin position="772"/>
        <end position="792"/>
    </location>
</feature>
<reference evidence="11 12" key="1">
    <citation type="submission" date="2013-07" db="EMBL/GenBank/DDBJ databases">
        <title>The Genome Sequence of Cryptococcus heveanensis BCC8398.</title>
        <authorList>
            <consortium name="The Broad Institute Genome Sequencing Platform"/>
            <person name="Cuomo C."/>
            <person name="Litvintseva A."/>
            <person name="Chen Y."/>
            <person name="Heitman J."/>
            <person name="Sun S."/>
            <person name="Springer D."/>
            <person name="Dromer F."/>
            <person name="Young S.K."/>
            <person name="Zeng Q."/>
            <person name="Gargeya S."/>
            <person name="Fitzgerald M."/>
            <person name="Abouelleil A."/>
            <person name="Alvarado L."/>
            <person name="Berlin A.M."/>
            <person name="Chapman S.B."/>
            <person name="Dewar J."/>
            <person name="Goldberg J."/>
            <person name="Griggs A."/>
            <person name="Gujja S."/>
            <person name="Hansen M."/>
            <person name="Howarth C."/>
            <person name="Imamovic A."/>
            <person name="Larimer J."/>
            <person name="McCowan C."/>
            <person name="Murphy C."/>
            <person name="Pearson M."/>
            <person name="Priest M."/>
            <person name="Roberts A."/>
            <person name="Saif S."/>
            <person name="Shea T."/>
            <person name="Sykes S."/>
            <person name="Wortman J."/>
            <person name="Nusbaum C."/>
            <person name="Birren B."/>
        </authorList>
    </citation>
    <scope>NUCLEOTIDE SEQUENCE [LARGE SCALE GENOMIC DNA]</scope>
    <source>
        <strain evidence="11 12">BCC8398</strain>
    </source>
</reference>
<feature type="compositionally biased region" description="Basic residues" evidence="8">
    <location>
        <begin position="683"/>
        <end position="695"/>
    </location>
</feature>
<feature type="compositionally biased region" description="Low complexity" evidence="8">
    <location>
        <begin position="227"/>
        <end position="236"/>
    </location>
</feature>
<feature type="compositionally biased region" description="Pro residues" evidence="8">
    <location>
        <begin position="7"/>
        <end position="19"/>
    </location>
</feature>
<feature type="transmembrane region" description="Helical" evidence="9">
    <location>
        <begin position="311"/>
        <end position="335"/>
    </location>
</feature>
<evidence type="ECO:0000313" key="11">
    <source>
        <dbReference type="EMBL" id="OCF35994.1"/>
    </source>
</evidence>
<keyword evidence="12" id="KW-1185">Reference proteome</keyword>
<feature type="compositionally biased region" description="Basic and acidic residues" evidence="8">
    <location>
        <begin position="652"/>
        <end position="679"/>
    </location>
</feature>
<comment type="similarity">
    <text evidence="2">Belongs to the amino acid/polyamine transporter 2 family.</text>
</comment>
<dbReference type="PANTHER" id="PTHR22950">
    <property type="entry name" value="AMINO ACID TRANSPORTER"/>
    <property type="match status" value="1"/>
</dbReference>
<feature type="transmembrane region" description="Helical" evidence="9">
    <location>
        <begin position="563"/>
        <end position="581"/>
    </location>
</feature>
<evidence type="ECO:0000313" key="12">
    <source>
        <dbReference type="Proteomes" id="UP000092666"/>
    </source>
</evidence>
<feature type="compositionally biased region" description="Polar residues" evidence="8">
    <location>
        <begin position="176"/>
        <end position="191"/>
    </location>
</feature>
<evidence type="ECO:0000256" key="9">
    <source>
        <dbReference type="SAM" id="Phobius"/>
    </source>
</evidence>
<feature type="compositionally biased region" description="Basic and acidic residues" evidence="8">
    <location>
        <begin position="249"/>
        <end position="262"/>
    </location>
</feature>
<dbReference type="STRING" id="1296120.A0A1B9GY69"/>
<evidence type="ECO:0000256" key="8">
    <source>
        <dbReference type="SAM" id="MobiDB-lite"/>
    </source>
</evidence>
<dbReference type="InterPro" id="IPR013057">
    <property type="entry name" value="AA_transpt_TM"/>
</dbReference>
<feature type="transmembrane region" description="Helical" evidence="9">
    <location>
        <begin position="487"/>
        <end position="509"/>
    </location>
</feature>
<reference evidence="12" key="2">
    <citation type="submission" date="2013-12" db="EMBL/GenBank/DDBJ databases">
        <title>Evolution of pathogenesis and genome organization in the Tremellales.</title>
        <authorList>
            <person name="Cuomo C."/>
            <person name="Litvintseva A."/>
            <person name="Heitman J."/>
            <person name="Chen Y."/>
            <person name="Sun S."/>
            <person name="Springer D."/>
            <person name="Dromer F."/>
            <person name="Young S."/>
            <person name="Zeng Q."/>
            <person name="Chapman S."/>
            <person name="Gujja S."/>
            <person name="Saif S."/>
            <person name="Birren B."/>
        </authorList>
    </citation>
    <scope>NUCLEOTIDE SEQUENCE [LARGE SCALE GENOMIC DNA]</scope>
    <source>
        <strain evidence="12">BCC8398</strain>
    </source>
</reference>
<evidence type="ECO:0000256" key="7">
    <source>
        <dbReference type="ARBA" id="ARBA00023136"/>
    </source>
</evidence>
<feature type="compositionally biased region" description="Basic and acidic residues" evidence="8">
    <location>
        <begin position="84"/>
        <end position="121"/>
    </location>
</feature>
<feature type="domain" description="Amino acid transporter transmembrane" evidence="10">
    <location>
        <begin position="305"/>
        <end position="790"/>
    </location>
</feature>
<feature type="region of interest" description="Disordered" evidence="8">
    <location>
        <begin position="608"/>
        <end position="704"/>
    </location>
</feature>
<evidence type="ECO:0000256" key="5">
    <source>
        <dbReference type="ARBA" id="ARBA00022970"/>
    </source>
</evidence>
<feature type="transmembrane region" description="Helical" evidence="9">
    <location>
        <begin position="383"/>
        <end position="404"/>
    </location>
</feature>
<protein>
    <recommendedName>
        <fullName evidence="10">Amino acid transporter transmembrane domain-containing protein</fullName>
    </recommendedName>
</protein>
<dbReference type="Proteomes" id="UP000092666">
    <property type="component" value="Unassembled WGS sequence"/>
</dbReference>
<dbReference type="EMBL" id="KI669497">
    <property type="protein sequence ID" value="OCF35994.1"/>
    <property type="molecule type" value="Genomic_DNA"/>
</dbReference>
<feature type="transmembrane region" description="Helical" evidence="9">
    <location>
        <begin position="521"/>
        <end position="543"/>
    </location>
</feature>
<keyword evidence="7 9" id="KW-0472">Membrane</keyword>